<comment type="similarity">
    <text evidence="2">Belongs to the POMP/UMP1 family.</text>
</comment>
<dbReference type="Gramene" id="GBG81831">
    <property type="protein sequence ID" value="GBG81831"/>
    <property type="gene ID" value="CBR_g34012"/>
</dbReference>
<accession>A0A388LHU7</accession>
<evidence type="ECO:0000256" key="1">
    <source>
        <dbReference type="ARBA" id="ARBA00023186"/>
    </source>
</evidence>
<dbReference type="EMBL" id="BFEA01000388">
    <property type="protein sequence ID" value="GBG81831.1"/>
    <property type="molecule type" value="Genomic_DNA"/>
</dbReference>
<dbReference type="Pfam" id="PF05348">
    <property type="entry name" value="UMP1"/>
    <property type="match status" value="1"/>
</dbReference>
<dbReference type="Proteomes" id="UP000265515">
    <property type="component" value="Unassembled WGS sequence"/>
</dbReference>
<evidence type="ECO:0000256" key="2">
    <source>
        <dbReference type="ARBA" id="ARBA00043974"/>
    </source>
</evidence>
<keyword evidence="4" id="KW-1185">Reference proteome</keyword>
<sequence>MAPPGLPLLNDGHDNLRFGLPALKQDALVAHPVEEIQKTHHQIEQETKRKLMELAYGSAFTMRMKIEEGILSRFQRPPGAPCSMLGLEVLTGRVEDFSFEDYLDDPRESETRPQVDLHHAMEVRLGLAKGPAARMFP</sequence>
<comment type="caution">
    <text evidence="3">The sequence shown here is derived from an EMBL/GenBank/DDBJ whole genome shotgun (WGS) entry which is preliminary data.</text>
</comment>
<dbReference type="GO" id="GO:0043248">
    <property type="term" value="P:proteasome assembly"/>
    <property type="evidence" value="ECO:0007669"/>
    <property type="project" value="InterPro"/>
</dbReference>
<evidence type="ECO:0000313" key="4">
    <source>
        <dbReference type="Proteomes" id="UP000265515"/>
    </source>
</evidence>
<name>A0A388LHU7_CHABU</name>
<organism evidence="3 4">
    <name type="scientific">Chara braunii</name>
    <name type="common">Braun's stonewort</name>
    <dbReference type="NCBI Taxonomy" id="69332"/>
    <lineage>
        <taxon>Eukaryota</taxon>
        <taxon>Viridiplantae</taxon>
        <taxon>Streptophyta</taxon>
        <taxon>Charophyceae</taxon>
        <taxon>Charales</taxon>
        <taxon>Characeae</taxon>
        <taxon>Chara</taxon>
    </lineage>
</organism>
<dbReference type="InterPro" id="IPR008012">
    <property type="entry name" value="Ump1"/>
</dbReference>
<evidence type="ECO:0000313" key="3">
    <source>
        <dbReference type="EMBL" id="GBG81831.1"/>
    </source>
</evidence>
<dbReference type="GO" id="GO:0005634">
    <property type="term" value="C:nucleus"/>
    <property type="evidence" value="ECO:0007669"/>
    <property type="project" value="TreeGrafter"/>
</dbReference>
<dbReference type="GO" id="GO:0005737">
    <property type="term" value="C:cytoplasm"/>
    <property type="evidence" value="ECO:0007669"/>
    <property type="project" value="TreeGrafter"/>
</dbReference>
<dbReference type="PANTHER" id="PTHR12828">
    <property type="entry name" value="PROTEASOME MATURATION PROTEIN UMP1"/>
    <property type="match status" value="1"/>
</dbReference>
<dbReference type="AlphaFoldDB" id="A0A388LHU7"/>
<dbReference type="OMA" id="FVPVDMH"/>
<protein>
    <recommendedName>
        <fullName evidence="5">Proteasome maturation factor UMP1</fullName>
    </recommendedName>
</protein>
<reference evidence="3 4" key="1">
    <citation type="journal article" date="2018" name="Cell">
        <title>The Chara Genome: Secondary Complexity and Implications for Plant Terrestrialization.</title>
        <authorList>
            <person name="Nishiyama T."/>
            <person name="Sakayama H."/>
            <person name="Vries J.D."/>
            <person name="Buschmann H."/>
            <person name="Saint-Marcoux D."/>
            <person name="Ullrich K.K."/>
            <person name="Haas F.B."/>
            <person name="Vanderstraeten L."/>
            <person name="Becker D."/>
            <person name="Lang D."/>
            <person name="Vosolsobe S."/>
            <person name="Rombauts S."/>
            <person name="Wilhelmsson P.K.I."/>
            <person name="Janitza P."/>
            <person name="Kern R."/>
            <person name="Heyl A."/>
            <person name="Rumpler F."/>
            <person name="Villalobos L.I.A.C."/>
            <person name="Clay J.M."/>
            <person name="Skokan R."/>
            <person name="Toyoda A."/>
            <person name="Suzuki Y."/>
            <person name="Kagoshima H."/>
            <person name="Schijlen E."/>
            <person name="Tajeshwar N."/>
            <person name="Catarino B."/>
            <person name="Hetherington A.J."/>
            <person name="Saltykova A."/>
            <person name="Bonnot C."/>
            <person name="Breuninger H."/>
            <person name="Symeonidi A."/>
            <person name="Radhakrishnan G.V."/>
            <person name="Van Nieuwerburgh F."/>
            <person name="Deforce D."/>
            <person name="Chang C."/>
            <person name="Karol K.G."/>
            <person name="Hedrich R."/>
            <person name="Ulvskov P."/>
            <person name="Glockner G."/>
            <person name="Delwiche C.F."/>
            <person name="Petrasek J."/>
            <person name="Van de Peer Y."/>
            <person name="Friml J."/>
            <person name="Beilby M."/>
            <person name="Dolan L."/>
            <person name="Kohara Y."/>
            <person name="Sugano S."/>
            <person name="Fujiyama A."/>
            <person name="Delaux P.-M."/>
            <person name="Quint M."/>
            <person name="TheiBen G."/>
            <person name="Hagemann M."/>
            <person name="Harholt J."/>
            <person name="Dunand C."/>
            <person name="Zachgo S."/>
            <person name="Langdale J."/>
            <person name="Maumus F."/>
            <person name="Straeten D.V.D."/>
            <person name="Gould S.B."/>
            <person name="Rensing S.A."/>
        </authorList>
    </citation>
    <scope>NUCLEOTIDE SEQUENCE [LARGE SCALE GENOMIC DNA]</scope>
    <source>
        <strain evidence="3 4">S276</strain>
    </source>
</reference>
<dbReference type="PANTHER" id="PTHR12828:SF3">
    <property type="entry name" value="PROTEASOME MATURATION PROTEIN"/>
    <property type="match status" value="1"/>
</dbReference>
<evidence type="ECO:0008006" key="5">
    <source>
        <dbReference type="Google" id="ProtNLM"/>
    </source>
</evidence>
<keyword evidence="1" id="KW-0143">Chaperone</keyword>
<dbReference type="OrthoDB" id="15001at2759"/>
<dbReference type="STRING" id="69332.A0A388LHU7"/>
<proteinExistence type="inferred from homology"/>
<gene>
    <name evidence="3" type="ORF">CBR_g34012</name>
</gene>